<name>A0A8J2PKY7_9HEXA</name>
<dbReference type="EMBL" id="CAJVCH010394927">
    <property type="protein sequence ID" value="CAG7817469.1"/>
    <property type="molecule type" value="Genomic_DNA"/>
</dbReference>
<reference evidence="1" key="1">
    <citation type="submission" date="2021-06" db="EMBL/GenBank/DDBJ databases">
        <authorList>
            <person name="Hodson N. C."/>
            <person name="Mongue J. A."/>
            <person name="Jaron S. K."/>
        </authorList>
    </citation>
    <scope>NUCLEOTIDE SEQUENCE</scope>
</reference>
<organism evidence="1 2">
    <name type="scientific">Allacma fusca</name>
    <dbReference type="NCBI Taxonomy" id="39272"/>
    <lineage>
        <taxon>Eukaryota</taxon>
        <taxon>Metazoa</taxon>
        <taxon>Ecdysozoa</taxon>
        <taxon>Arthropoda</taxon>
        <taxon>Hexapoda</taxon>
        <taxon>Collembola</taxon>
        <taxon>Symphypleona</taxon>
        <taxon>Sminthuridae</taxon>
        <taxon>Allacma</taxon>
    </lineage>
</organism>
<protein>
    <submittedName>
        <fullName evidence="1">Uncharacterized protein</fullName>
    </submittedName>
</protein>
<dbReference type="AlphaFoldDB" id="A0A8J2PKY7"/>
<keyword evidence="2" id="KW-1185">Reference proteome</keyword>
<sequence>MDILDPVCPSPKNPRKRIAKPENWAQNLKKAKLRTGAGKNPVIKCNHREDSKSICEIHKFTENDIRKVFSSFYCDGNIHRQDSFILKHVTSSIPKRRQPRKDSPKSRTWNFKYSLPYEDDSTIKVCPESFRSILGIGTTRIHQLLRHWNTQNELKVRQQGEKRLNQNKELLKTTIRKHIERFQCRRSHYGRSDNLYRKYIPSNLTEAKMYRMFSDETHITGKYRTYNNIFKTEYNLSFGPPATDVCADCSRMTIEISAEQDELQKTKIEEQLKLHKETANKIYSYMNDVATDDASEVTIVFDLMQNQELPKTPVGEAYYARQLSQYFFGVVVHHGLRSKQTTEDVYFYTWGENQAGRGTNTITSASFDFLCHHLPQGIRHLRLFSDSCAGQNKNYAMLSMLGSFAKEKKIKISYVFPVKGHSFLPADRAFGRAEKLLKGDVTILTLWTMEYFKAYSQVATIKQLGVDWVLWDFKSFQGRVRKSKHSFLVREARMLRVTGDSLGFKSDFAEEFSEHSLLKRGFKWLPRKLQKIQIVSQVKDKKKQDVWKLLKTIGEMVTPSIKFSEYGYNCKCHPGF</sequence>
<gene>
    <name evidence="1" type="ORF">AFUS01_LOCUS28036</name>
</gene>
<evidence type="ECO:0000313" key="2">
    <source>
        <dbReference type="Proteomes" id="UP000708208"/>
    </source>
</evidence>
<evidence type="ECO:0000313" key="1">
    <source>
        <dbReference type="EMBL" id="CAG7817469.1"/>
    </source>
</evidence>
<dbReference type="Proteomes" id="UP000708208">
    <property type="component" value="Unassembled WGS sequence"/>
</dbReference>
<dbReference type="OrthoDB" id="6779103at2759"/>
<dbReference type="PANTHER" id="PTHR10773:SF19">
    <property type="match status" value="1"/>
</dbReference>
<dbReference type="PANTHER" id="PTHR10773">
    <property type="entry name" value="DNA-DIRECTED RNA POLYMERASES I, II, AND III SUBUNIT RPABC2"/>
    <property type="match status" value="1"/>
</dbReference>
<proteinExistence type="predicted"/>
<accession>A0A8J2PKY7</accession>
<comment type="caution">
    <text evidence="1">The sequence shown here is derived from an EMBL/GenBank/DDBJ whole genome shotgun (WGS) entry which is preliminary data.</text>
</comment>